<dbReference type="eggNOG" id="KOG3235">
    <property type="taxonomic scope" value="Eukaryota"/>
</dbReference>
<feature type="domain" description="N-acetyltransferase" evidence="4">
    <location>
        <begin position="2"/>
        <end position="152"/>
    </location>
</feature>
<evidence type="ECO:0000256" key="1">
    <source>
        <dbReference type="ARBA" id="ARBA00022679"/>
    </source>
</evidence>
<dbReference type="GO" id="GO:1990189">
    <property type="term" value="F:protein N-terminal-serine acetyltransferase activity"/>
    <property type="evidence" value="ECO:0007669"/>
    <property type="project" value="TreeGrafter"/>
</dbReference>
<dbReference type="RefSeq" id="XP_001740274.1">
    <property type="nucleotide sequence ID" value="XM_001740222.1"/>
</dbReference>
<dbReference type="InterPro" id="IPR016181">
    <property type="entry name" value="Acyl_CoA_acyltransferase"/>
</dbReference>
<dbReference type="OMA" id="MSMQNAN"/>
<dbReference type="KEGG" id="edi:EDI_219180"/>
<dbReference type="InterPro" id="IPR000182">
    <property type="entry name" value="GNAT_dom"/>
</dbReference>
<dbReference type="GO" id="GO:0031415">
    <property type="term" value="C:NatA complex"/>
    <property type="evidence" value="ECO:0007669"/>
    <property type="project" value="InterPro"/>
</dbReference>
<dbReference type="SUPFAM" id="SSF55729">
    <property type="entry name" value="Acyl-CoA N-acyltransferases (Nat)"/>
    <property type="match status" value="1"/>
</dbReference>
<name>B0EQ76_ENTDS</name>
<dbReference type="EC" id="2.3.1.88" evidence="5"/>
<organism evidence="6">
    <name type="scientific">Entamoeba dispar (strain ATCC PRA-260 / SAW760)</name>
    <dbReference type="NCBI Taxonomy" id="370354"/>
    <lineage>
        <taxon>Eukaryota</taxon>
        <taxon>Amoebozoa</taxon>
        <taxon>Evosea</taxon>
        <taxon>Archamoebae</taxon>
        <taxon>Mastigamoebida</taxon>
        <taxon>Entamoebidae</taxon>
        <taxon>Entamoeba</taxon>
    </lineage>
</organism>
<dbReference type="GO" id="GO:1990190">
    <property type="term" value="F:protein-N-terminal-glutamate acetyltransferase activity"/>
    <property type="evidence" value="ECO:0007669"/>
    <property type="project" value="TreeGrafter"/>
</dbReference>
<dbReference type="FunFam" id="3.40.630.30:FF:000164">
    <property type="entry name" value="Acetyltransferase GNAT family protein, putative"/>
    <property type="match status" value="1"/>
</dbReference>
<keyword evidence="2 5" id="KW-0012">Acyltransferase</keyword>
<dbReference type="PANTHER" id="PTHR23091">
    <property type="entry name" value="N-TERMINAL ACETYLTRANSFERASE"/>
    <property type="match status" value="1"/>
</dbReference>
<sequence>MINIRRATPEDLPKLQGANLINLAENYTMKYYYYHLLLWPSITYLAESVDGKVVGYVLTKMDEDSTIPFGHITSISVLRSYRRLGIATKLLRAAENSMIECFGAEYVTLHVRESNKPARHLYEVTMGYKQHSVDRKYYNDGEDAIVMRHYLNISNLSNPDASSDILDVWKSKHLVSTQA</sequence>
<evidence type="ECO:0000256" key="3">
    <source>
        <dbReference type="ARBA" id="ARBA00025786"/>
    </source>
</evidence>
<dbReference type="Pfam" id="PF00583">
    <property type="entry name" value="Acetyltransf_1"/>
    <property type="match status" value="1"/>
</dbReference>
<dbReference type="GeneID" id="5885434"/>
<evidence type="ECO:0000256" key="2">
    <source>
        <dbReference type="ARBA" id="ARBA00023315"/>
    </source>
</evidence>
<evidence type="ECO:0000313" key="5">
    <source>
        <dbReference type="EMBL" id="EDR23299.1"/>
    </source>
</evidence>
<dbReference type="Proteomes" id="UP000008076">
    <property type="component" value="Unassembled WGS sequence"/>
</dbReference>
<dbReference type="PANTHER" id="PTHR23091:SF4">
    <property type="entry name" value="N-TERMINAL AMINO-ACID N(ALPHA)-ACETYLTRANSFERASE NATA"/>
    <property type="match status" value="1"/>
</dbReference>
<dbReference type="InterPro" id="IPR045047">
    <property type="entry name" value="Ard1-like"/>
</dbReference>
<accession>B0EQ76</accession>
<comment type="similarity">
    <text evidence="3">Belongs to the acetyltransferase family. ARD1 subfamily.</text>
</comment>
<evidence type="ECO:0000313" key="6">
    <source>
        <dbReference type="Proteomes" id="UP000008076"/>
    </source>
</evidence>
<keyword evidence="1 5" id="KW-0808">Transferase</keyword>
<dbReference type="VEuPathDB" id="AmoebaDB:EDI_219180"/>
<dbReference type="PROSITE" id="PS51186">
    <property type="entry name" value="GNAT"/>
    <property type="match status" value="1"/>
</dbReference>
<reference evidence="6" key="1">
    <citation type="submission" date="2007-12" db="EMBL/GenBank/DDBJ databases">
        <title>Annotation of Entamoeba dispar SAW760.</title>
        <authorList>
            <person name="Lorenzi H."/>
            <person name="Inman J."/>
            <person name="Schobel S."/>
            <person name="Amedeo P."/>
            <person name="Caler E."/>
        </authorList>
    </citation>
    <scope>NUCLEOTIDE SEQUENCE [LARGE SCALE GENOMIC DNA]</scope>
    <source>
        <strain evidence="6">ATCC PRA-260 / SAW760</strain>
    </source>
</reference>
<dbReference type="CDD" id="cd04301">
    <property type="entry name" value="NAT_SF"/>
    <property type="match status" value="1"/>
</dbReference>
<dbReference type="EMBL" id="DS550353">
    <property type="protein sequence ID" value="EDR23299.1"/>
    <property type="molecule type" value="Genomic_DNA"/>
</dbReference>
<protein>
    <submittedName>
        <fullName evidence="5">N-terminal acetyltransferase complex ard1 subunit, putative</fullName>
        <ecNumber evidence="5">2.3.1.88</ecNumber>
    </submittedName>
</protein>
<gene>
    <name evidence="5" type="ORF">EDI_219180</name>
</gene>
<dbReference type="OrthoDB" id="25586at2759"/>
<keyword evidence="6" id="KW-1185">Reference proteome</keyword>
<evidence type="ECO:0000259" key="4">
    <source>
        <dbReference type="PROSITE" id="PS51186"/>
    </source>
</evidence>
<dbReference type="AlphaFoldDB" id="B0EQ76"/>
<dbReference type="Gene3D" id="3.40.630.30">
    <property type="match status" value="1"/>
</dbReference>
<proteinExistence type="inferred from homology"/>